<reference evidence="8 9" key="1">
    <citation type="submission" date="2023-03" db="EMBL/GenBank/DDBJ databases">
        <title>Complete genome sequence of Tepidibacter sp. SWIR-1, isolated from a deep-sea hydrothermal vent.</title>
        <authorList>
            <person name="Li X."/>
        </authorList>
    </citation>
    <scope>NUCLEOTIDE SEQUENCE [LARGE SCALE GENOMIC DNA]</scope>
    <source>
        <strain evidence="8 9">SWIR-1</strain>
    </source>
</reference>
<evidence type="ECO:0000256" key="4">
    <source>
        <dbReference type="ARBA" id="ARBA00023027"/>
    </source>
</evidence>
<dbReference type="SUPFAM" id="SSF52218">
    <property type="entry name" value="Flavoproteins"/>
    <property type="match status" value="1"/>
</dbReference>
<keyword evidence="1 6" id="KW-0285">Flavoprotein</keyword>
<dbReference type="Gene3D" id="3.40.50.360">
    <property type="match status" value="1"/>
</dbReference>
<dbReference type="EC" id="1.7.1.17" evidence="6"/>
<dbReference type="RefSeq" id="WP_277731292.1">
    <property type="nucleotide sequence ID" value="NZ_CP120733.1"/>
</dbReference>
<organism evidence="8 9">
    <name type="scientific">Tepidibacter hydrothermalis</name>
    <dbReference type="NCBI Taxonomy" id="3036126"/>
    <lineage>
        <taxon>Bacteria</taxon>
        <taxon>Bacillati</taxon>
        <taxon>Bacillota</taxon>
        <taxon>Clostridia</taxon>
        <taxon>Peptostreptococcales</taxon>
        <taxon>Peptostreptococcaceae</taxon>
        <taxon>Tepidibacter</taxon>
    </lineage>
</organism>
<feature type="domain" description="Flavodoxin-like fold" evidence="7">
    <location>
        <begin position="2"/>
        <end position="206"/>
    </location>
</feature>
<proteinExistence type="inferred from homology"/>
<dbReference type="HAMAP" id="MF_01216">
    <property type="entry name" value="Azoreductase_type1"/>
    <property type="match status" value="1"/>
</dbReference>
<comment type="catalytic activity">
    <reaction evidence="6">
        <text>2 a quinone + NADH + H(+) = 2 a 1,4-benzosemiquinone + NAD(+)</text>
        <dbReference type="Rhea" id="RHEA:65952"/>
        <dbReference type="ChEBI" id="CHEBI:15378"/>
        <dbReference type="ChEBI" id="CHEBI:57540"/>
        <dbReference type="ChEBI" id="CHEBI:57945"/>
        <dbReference type="ChEBI" id="CHEBI:132124"/>
        <dbReference type="ChEBI" id="CHEBI:134225"/>
    </reaction>
</comment>
<dbReference type="EC" id="1.6.5.-" evidence="6"/>
<dbReference type="InterPro" id="IPR023048">
    <property type="entry name" value="NADH:quinone_OxRdtase_FMN_depd"/>
</dbReference>
<evidence type="ECO:0000259" key="7">
    <source>
        <dbReference type="Pfam" id="PF02525"/>
    </source>
</evidence>
<keyword evidence="9" id="KW-1185">Reference proteome</keyword>
<sequence length="209" mass="23488">MSKILYITANPKSEENSFSLSAGSEFINLYKEQNPNDEIVEIDVYNSDIPLIDKDVLSGWNKIQSGSEFTSLSDEEQRKVSRINELTDEFINADKYIFVTPLWNFSLPPMMKAYIDTICIAGKTFKYTENGSVGLLNNKKALHIQAMGGMYEQAVSNNIEFGNTYMKAIIPFLGVEDVSSILIDGTSILSKDQVQSSLYEEIKKMANSF</sequence>
<evidence type="ECO:0000313" key="9">
    <source>
        <dbReference type="Proteomes" id="UP001222800"/>
    </source>
</evidence>
<evidence type="ECO:0000256" key="6">
    <source>
        <dbReference type="HAMAP-Rule" id="MF_01216"/>
    </source>
</evidence>
<dbReference type="Proteomes" id="UP001222800">
    <property type="component" value="Chromosome"/>
</dbReference>
<comment type="cofactor">
    <cofactor evidence="6">
        <name>FMN</name>
        <dbReference type="ChEBI" id="CHEBI:58210"/>
    </cofactor>
    <text evidence="6">Binds 1 FMN per subunit.</text>
</comment>
<gene>
    <name evidence="6" type="primary">azoR</name>
    <name evidence="8" type="ORF">P4S50_13340</name>
</gene>
<evidence type="ECO:0000256" key="1">
    <source>
        <dbReference type="ARBA" id="ARBA00022630"/>
    </source>
</evidence>
<feature type="binding site" evidence="6">
    <location>
        <begin position="17"/>
        <end position="19"/>
    </location>
    <ligand>
        <name>FMN</name>
        <dbReference type="ChEBI" id="CHEBI:58210"/>
    </ligand>
</feature>
<comment type="function">
    <text evidence="6">Also exhibits azoreductase activity. Catalyzes the reductive cleavage of the azo bond in aromatic azo compounds to the corresponding amines.</text>
</comment>
<dbReference type="Pfam" id="PF02525">
    <property type="entry name" value="Flavodoxin_2"/>
    <property type="match status" value="1"/>
</dbReference>
<comment type="catalytic activity">
    <reaction evidence="5">
        <text>N,N-dimethyl-1,4-phenylenediamine + anthranilate + 2 NAD(+) = 2-(4-dimethylaminophenyl)diazenylbenzoate + 2 NADH + 2 H(+)</text>
        <dbReference type="Rhea" id="RHEA:55872"/>
        <dbReference type="ChEBI" id="CHEBI:15378"/>
        <dbReference type="ChEBI" id="CHEBI:15783"/>
        <dbReference type="ChEBI" id="CHEBI:16567"/>
        <dbReference type="ChEBI" id="CHEBI:57540"/>
        <dbReference type="ChEBI" id="CHEBI:57945"/>
        <dbReference type="ChEBI" id="CHEBI:71579"/>
        <dbReference type="EC" id="1.7.1.17"/>
    </reaction>
    <physiologicalReaction direction="right-to-left" evidence="5">
        <dbReference type="Rhea" id="RHEA:55874"/>
    </physiologicalReaction>
</comment>
<dbReference type="InterPro" id="IPR050104">
    <property type="entry name" value="FMN-dep_NADH:Q_OxRdtase_AzoR1"/>
</dbReference>
<comment type="caution">
    <text evidence="6">Lacks conserved residue(s) required for the propagation of feature annotation.</text>
</comment>
<dbReference type="InterPro" id="IPR003680">
    <property type="entry name" value="Flavodoxin_fold"/>
</dbReference>
<comment type="similarity">
    <text evidence="6">Belongs to the azoreductase type 1 family.</text>
</comment>
<evidence type="ECO:0000256" key="2">
    <source>
        <dbReference type="ARBA" id="ARBA00022643"/>
    </source>
</evidence>
<dbReference type="EMBL" id="CP120733">
    <property type="protein sequence ID" value="WFD09367.1"/>
    <property type="molecule type" value="Genomic_DNA"/>
</dbReference>
<evidence type="ECO:0000313" key="8">
    <source>
        <dbReference type="EMBL" id="WFD09367.1"/>
    </source>
</evidence>
<evidence type="ECO:0000256" key="5">
    <source>
        <dbReference type="ARBA" id="ARBA00048542"/>
    </source>
</evidence>
<comment type="subunit">
    <text evidence="6">Homodimer.</text>
</comment>
<dbReference type="InterPro" id="IPR029039">
    <property type="entry name" value="Flavoprotein-like_sf"/>
</dbReference>
<dbReference type="PANTHER" id="PTHR43741">
    <property type="entry name" value="FMN-DEPENDENT NADH-AZOREDUCTASE 1"/>
    <property type="match status" value="1"/>
</dbReference>
<keyword evidence="3 6" id="KW-0560">Oxidoreductase</keyword>
<protein>
    <recommendedName>
        <fullName evidence="6">FMN dependent NADH:quinone oxidoreductase</fullName>
        <ecNumber evidence="6">1.6.5.-</ecNumber>
    </recommendedName>
    <alternativeName>
        <fullName evidence="6">Azo-dye reductase</fullName>
    </alternativeName>
    <alternativeName>
        <fullName evidence="6">FMN-dependent NADH-azo compound oxidoreductase</fullName>
    </alternativeName>
    <alternativeName>
        <fullName evidence="6">FMN-dependent NADH-azoreductase</fullName>
        <ecNumber evidence="6">1.7.1.17</ecNumber>
    </alternativeName>
</protein>
<accession>A0ABY8E910</accession>
<name>A0ABY8E910_9FIRM</name>
<keyword evidence="4 6" id="KW-0520">NAD</keyword>
<keyword evidence="2 6" id="KW-0288">FMN</keyword>
<evidence type="ECO:0000256" key="3">
    <source>
        <dbReference type="ARBA" id="ARBA00023002"/>
    </source>
</evidence>
<comment type="function">
    <text evidence="6">Quinone reductase that provides resistance to thiol-specific stress caused by electrophilic quinones.</text>
</comment>
<dbReference type="PANTHER" id="PTHR43741:SF7">
    <property type="entry name" value="FMN-DEPENDENT NADH:QUINONE OXIDOREDUCTASE"/>
    <property type="match status" value="1"/>
</dbReference>